<sequence>MEEDCEDESQLVETPEISLHAINGVRIAETMQIQGSLRQVAVYALIDSRSTHNLVSAKLAKKEFWNLDSKLSEEITKLVELGCCGSDCTIFCLRGGPCYCVLLFGAPADGSGSKKNDVSCGGSLVIWITCPIRVSKGRKLRWRCASDK</sequence>
<comment type="caution">
    <text evidence="1">The sequence shown here is derived from an EMBL/GenBank/DDBJ whole genome shotgun (WGS) entry which is preliminary data.</text>
</comment>
<proteinExistence type="predicted"/>
<gene>
    <name evidence="1" type="ORF">LWI29_015860</name>
</gene>
<accession>A0AA39VIH4</accession>
<organism evidence="1 2">
    <name type="scientific">Acer saccharum</name>
    <name type="common">Sugar maple</name>
    <dbReference type="NCBI Taxonomy" id="4024"/>
    <lineage>
        <taxon>Eukaryota</taxon>
        <taxon>Viridiplantae</taxon>
        <taxon>Streptophyta</taxon>
        <taxon>Embryophyta</taxon>
        <taxon>Tracheophyta</taxon>
        <taxon>Spermatophyta</taxon>
        <taxon>Magnoliopsida</taxon>
        <taxon>eudicotyledons</taxon>
        <taxon>Gunneridae</taxon>
        <taxon>Pentapetalae</taxon>
        <taxon>rosids</taxon>
        <taxon>malvids</taxon>
        <taxon>Sapindales</taxon>
        <taxon>Sapindaceae</taxon>
        <taxon>Hippocastanoideae</taxon>
        <taxon>Acereae</taxon>
        <taxon>Acer</taxon>
    </lineage>
</organism>
<protein>
    <submittedName>
        <fullName evidence="1">Uncharacterized protein</fullName>
    </submittedName>
</protein>
<name>A0AA39VIH4_ACESA</name>
<keyword evidence="2" id="KW-1185">Reference proteome</keyword>
<reference evidence="1" key="2">
    <citation type="submission" date="2023-06" db="EMBL/GenBank/DDBJ databases">
        <authorList>
            <person name="Swenson N.G."/>
            <person name="Wegrzyn J.L."/>
            <person name="Mcevoy S.L."/>
        </authorList>
    </citation>
    <scope>NUCLEOTIDE SEQUENCE</scope>
    <source>
        <strain evidence="1">NS2018</strain>
        <tissue evidence="1">Leaf</tissue>
    </source>
</reference>
<reference evidence="1" key="1">
    <citation type="journal article" date="2022" name="Plant J.">
        <title>Strategies of tolerance reflected in two North American maple genomes.</title>
        <authorList>
            <person name="McEvoy S.L."/>
            <person name="Sezen U.U."/>
            <person name="Trouern-Trend A."/>
            <person name="McMahon S.M."/>
            <person name="Schaberg P.G."/>
            <person name="Yang J."/>
            <person name="Wegrzyn J.L."/>
            <person name="Swenson N.G."/>
        </authorList>
    </citation>
    <scope>NUCLEOTIDE SEQUENCE</scope>
    <source>
        <strain evidence="1">NS2018</strain>
    </source>
</reference>
<dbReference type="EMBL" id="JAUESC010000384">
    <property type="protein sequence ID" value="KAK0581607.1"/>
    <property type="molecule type" value="Genomic_DNA"/>
</dbReference>
<dbReference type="AlphaFoldDB" id="A0AA39VIH4"/>
<evidence type="ECO:0000313" key="2">
    <source>
        <dbReference type="Proteomes" id="UP001168877"/>
    </source>
</evidence>
<dbReference type="Proteomes" id="UP001168877">
    <property type="component" value="Unassembled WGS sequence"/>
</dbReference>
<evidence type="ECO:0000313" key="1">
    <source>
        <dbReference type="EMBL" id="KAK0581607.1"/>
    </source>
</evidence>